<proteinExistence type="predicted"/>
<protein>
    <submittedName>
        <fullName evidence="4">Stalk domain-containing protein</fullName>
    </submittedName>
</protein>
<reference evidence="4" key="1">
    <citation type="submission" date="2022-06" db="EMBL/GenBank/DDBJ databases">
        <authorList>
            <person name="Dietemann V."/>
            <person name="Ory F."/>
            <person name="Dainat B."/>
            <person name="Oberhansli S."/>
        </authorList>
    </citation>
    <scope>NUCLEOTIDE SEQUENCE</scope>
    <source>
        <strain evidence="4">Ena-SAMPLE-TAB-26-04-2022-14:26:32:270-5432</strain>
    </source>
</reference>
<feature type="chain" id="PRO_5045704292" evidence="2">
    <location>
        <begin position="22"/>
        <end position="397"/>
    </location>
</feature>
<feature type="signal peptide" evidence="2">
    <location>
        <begin position="1"/>
        <end position="21"/>
    </location>
</feature>
<sequence>MKKFLLGFLCGAIFFSGISFAASGDLIAKTSNAKIFINKEEQYMSTKPVIINNTTYLPLRELSDITGYHVGVKEGDIYLSLTRYAIDSVNNVGFTPLNYHLYIDNKLQKDVYTLTIGNRVMATSNILLYLWPRTQWTTDSVTNEHVYISKLGEVRYLQESDMINVNGKDIRVSQAPKKIGGSVYLPLEDVVKALGYQINFDQKLLRIDIGSKLKKQQGFQTEQREDSLFIKYSTDDEDDLSSQYSANDKENTVQPVEHGDNISTAPEQTVQNDVSGKIRELRSDYEKLERYINSQIQAIQSEYPLASRYSDEKYDELILGLSKEKLDIQSKRNVLALDDSWEAKAKKEKYSQQIDSLQQQIEDLQKEQKALARINAMKQQLAERKQIVDQAIAELRK</sequence>
<evidence type="ECO:0000313" key="4">
    <source>
        <dbReference type="EMBL" id="CAH8247564.1"/>
    </source>
</evidence>
<evidence type="ECO:0000259" key="3">
    <source>
        <dbReference type="Pfam" id="PF07833"/>
    </source>
</evidence>
<name>A0ABM9G8K6_9BACL</name>
<dbReference type="EMBL" id="CALYLO010000007">
    <property type="protein sequence ID" value="CAH8247564.1"/>
    <property type="molecule type" value="Genomic_DNA"/>
</dbReference>
<feature type="domain" description="Copper amine oxidase-like N-terminal" evidence="3">
    <location>
        <begin position="27"/>
        <end position="74"/>
    </location>
</feature>
<keyword evidence="1" id="KW-0175">Coiled coil</keyword>
<dbReference type="RefSeq" id="WP_261945052.1">
    <property type="nucleotide sequence ID" value="NZ_CALYLO010000007.1"/>
</dbReference>
<dbReference type="InterPro" id="IPR036582">
    <property type="entry name" value="Mao_N_sf"/>
</dbReference>
<evidence type="ECO:0000256" key="1">
    <source>
        <dbReference type="SAM" id="Coils"/>
    </source>
</evidence>
<evidence type="ECO:0000256" key="2">
    <source>
        <dbReference type="SAM" id="SignalP"/>
    </source>
</evidence>
<gene>
    <name evidence="4" type="ORF">WJ0W_004813</name>
</gene>
<organism evidence="4 5">
    <name type="scientific">Paenibacillus melissococcoides</name>
    <dbReference type="NCBI Taxonomy" id="2912268"/>
    <lineage>
        <taxon>Bacteria</taxon>
        <taxon>Bacillati</taxon>
        <taxon>Bacillota</taxon>
        <taxon>Bacilli</taxon>
        <taxon>Bacillales</taxon>
        <taxon>Paenibacillaceae</taxon>
        <taxon>Paenibacillus</taxon>
    </lineage>
</organism>
<dbReference type="Proteomes" id="UP001154322">
    <property type="component" value="Unassembled WGS sequence"/>
</dbReference>
<comment type="caution">
    <text evidence="4">The sequence shown here is derived from an EMBL/GenBank/DDBJ whole genome shotgun (WGS) entry which is preliminary data.</text>
</comment>
<feature type="domain" description="Copper amine oxidase-like N-terminal" evidence="3">
    <location>
        <begin position="153"/>
        <end position="203"/>
    </location>
</feature>
<keyword evidence="5" id="KW-1185">Reference proteome</keyword>
<keyword evidence="2" id="KW-0732">Signal</keyword>
<dbReference type="SUPFAM" id="SSF55383">
    <property type="entry name" value="Copper amine oxidase, domain N"/>
    <property type="match status" value="2"/>
</dbReference>
<dbReference type="Pfam" id="PF07833">
    <property type="entry name" value="Cu_amine_oxidN1"/>
    <property type="match status" value="2"/>
</dbReference>
<accession>A0ABM9G8K6</accession>
<evidence type="ECO:0000313" key="5">
    <source>
        <dbReference type="Proteomes" id="UP001154322"/>
    </source>
</evidence>
<feature type="coiled-coil region" evidence="1">
    <location>
        <begin position="340"/>
        <end position="394"/>
    </location>
</feature>
<dbReference type="InterPro" id="IPR012854">
    <property type="entry name" value="Cu_amine_oxidase-like_N"/>
</dbReference>